<keyword evidence="3" id="KW-0862">Zinc</keyword>
<evidence type="ECO:0000313" key="6">
    <source>
        <dbReference type="Proteomes" id="UP001156873"/>
    </source>
</evidence>
<feature type="domain" description="CENP-V/GFA" evidence="4">
    <location>
        <begin position="6"/>
        <end position="128"/>
    </location>
</feature>
<comment type="similarity">
    <text evidence="1">Belongs to the Gfa family.</text>
</comment>
<dbReference type="EMBL" id="JARXRO010000014">
    <property type="protein sequence ID" value="MDH5833458.1"/>
    <property type="molecule type" value="Genomic_DNA"/>
</dbReference>
<proteinExistence type="inferred from homology"/>
<dbReference type="PANTHER" id="PTHR28620">
    <property type="entry name" value="CENTROMERE PROTEIN V"/>
    <property type="match status" value="1"/>
</dbReference>
<reference evidence="5 6" key="1">
    <citation type="submission" date="2023-04" db="EMBL/GenBank/DDBJ databases">
        <title>Luteimonas sp. M1R5S59.</title>
        <authorList>
            <person name="Sun J.-Q."/>
        </authorList>
    </citation>
    <scope>NUCLEOTIDE SEQUENCE [LARGE SCALE GENOMIC DNA]</scope>
    <source>
        <strain evidence="5 6">M1R5S59</strain>
    </source>
</reference>
<dbReference type="PANTHER" id="PTHR28620:SF1">
    <property type="entry name" value="CENP-V_GFA DOMAIN-CONTAINING PROTEIN"/>
    <property type="match status" value="1"/>
</dbReference>
<protein>
    <submittedName>
        <fullName evidence="5">GFA family protein</fullName>
    </submittedName>
</protein>
<sequence length="137" mass="15373">MRADTVQGRCHCGDAGWTLTGDPGPVTACNCTLCRRYGALWAYDFEHERIAIQGTTQAYTRIGKRDPALEIRFCPTCGCVICWRGLRREADGRRRMAVNVRLAEPAAVAHLPIDHFDGLDSFDDLPSDGRCVRDLWF</sequence>
<name>A0ABT6JSK9_9GAMM</name>
<evidence type="ECO:0000256" key="2">
    <source>
        <dbReference type="ARBA" id="ARBA00022723"/>
    </source>
</evidence>
<dbReference type="Proteomes" id="UP001156873">
    <property type="component" value="Unassembled WGS sequence"/>
</dbReference>
<dbReference type="SUPFAM" id="SSF51316">
    <property type="entry name" value="Mss4-like"/>
    <property type="match status" value="1"/>
</dbReference>
<keyword evidence="2" id="KW-0479">Metal-binding</keyword>
<evidence type="ECO:0000259" key="4">
    <source>
        <dbReference type="PROSITE" id="PS51891"/>
    </source>
</evidence>
<keyword evidence="6" id="KW-1185">Reference proteome</keyword>
<evidence type="ECO:0000313" key="5">
    <source>
        <dbReference type="EMBL" id="MDH5833458.1"/>
    </source>
</evidence>
<organism evidence="5 6">
    <name type="scientific">Luteimonas kalidii</name>
    <dbReference type="NCBI Taxonomy" id="3042025"/>
    <lineage>
        <taxon>Bacteria</taxon>
        <taxon>Pseudomonadati</taxon>
        <taxon>Pseudomonadota</taxon>
        <taxon>Gammaproteobacteria</taxon>
        <taxon>Lysobacterales</taxon>
        <taxon>Lysobacteraceae</taxon>
        <taxon>Luteimonas</taxon>
    </lineage>
</organism>
<dbReference type="RefSeq" id="WP_280577723.1">
    <property type="nucleotide sequence ID" value="NZ_JARXRO010000014.1"/>
</dbReference>
<evidence type="ECO:0000256" key="1">
    <source>
        <dbReference type="ARBA" id="ARBA00005495"/>
    </source>
</evidence>
<evidence type="ECO:0000256" key="3">
    <source>
        <dbReference type="ARBA" id="ARBA00022833"/>
    </source>
</evidence>
<dbReference type="InterPro" id="IPR011057">
    <property type="entry name" value="Mss4-like_sf"/>
</dbReference>
<dbReference type="PROSITE" id="PS51891">
    <property type="entry name" value="CENP_V_GFA"/>
    <property type="match status" value="1"/>
</dbReference>
<comment type="caution">
    <text evidence="5">The sequence shown here is derived from an EMBL/GenBank/DDBJ whole genome shotgun (WGS) entry which is preliminary data.</text>
</comment>
<dbReference type="InterPro" id="IPR052355">
    <property type="entry name" value="CENP-V-like"/>
</dbReference>
<gene>
    <name evidence="5" type="ORF">QFW81_05895</name>
</gene>
<dbReference type="InterPro" id="IPR006913">
    <property type="entry name" value="CENP-V/GFA"/>
</dbReference>
<dbReference type="Pfam" id="PF04828">
    <property type="entry name" value="GFA"/>
    <property type="match status" value="1"/>
</dbReference>
<dbReference type="Gene3D" id="2.170.150.70">
    <property type="match status" value="1"/>
</dbReference>
<accession>A0ABT6JSK9</accession>